<reference evidence="2 3" key="1">
    <citation type="submission" date="2019-02" db="EMBL/GenBank/DDBJ databases">
        <title>Bacterial novel species Emticicia sp. 17J42-9 isolated from soil.</title>
        <authorList>
            <person name="Jung H.-Y."/>
        </authorList>
    </citation>
    <scope>NUCLEOTIDE SEQUENCE [LARGE SCALE GENOMIC DNA]</scope>
    <source>
        <strain evidence="2 3">17J42-9</strain>
    </source>
</reference>
<dbReference type="InterPro" id="IPR029068">
    <property type="entry name" value="Glyas_Bleomycin-R_OHBP_Dase"/>
</dbReference>
<dbReference type="Proteomes" id="UP000293162">
    <property type="component" value="Unassembled WGS sequence"/>
</dbReference>
<protein>
    <submittedName>
        <fullName evidence="2">VOC family protein</fullName>
    </submittedName>
</protein>
<evidence type="ECO:0000259" key="1">
    <source>
        <dbReference type="PROSITE" id="PS51819"/>
    </source>
</evidence>
<name>A0A4Q5LYG6_9BACT</name>
<evidence type="ECO:0000313" key="2">
    <source>
        <dbReference type="EMBL" id="RYU94911.1"/>
    </source>
</evidence>
<sequence>MKSPLLGLRTTIYRVSDIDKAKAWYREVFGIEPYFDEPFYVGFNVGGYELGLQPDPKTEGKADGVITYWGVENVEEVYRKVLDSGATSFEEPTEVGGGIIVSAVKDLWGNVIGFIYNPHFSLAG</sequence>
<dbReference type="EMBL" id="SEWF01000020">
    <property type="protein sequence ID" value="RYU94911.1"/>
    <property type="molecule type" value="Genomic_DNA"/>
</dbReference>
<dbReference type="Pfam" id="PF00903">
    <property type="entry name" value="Glyoxalase"/>
    <property type="match status" value="1"/>
</dbReference>
<keyword evidence="3" id="KW-1185">Reference proteome</keyword>
<dbReference type="PROSITE" id="PS51819">
    <property type="entry name" value="VOC"/>
    <property type="match status" value="1"/>
</dbReference>
<accession>A0A4Q5LYG6</accession>
<dbReference type="InterPro" id="IPR004360">
    <property type="entry name" value="Glyas_Fos-R_dOase_dom"/>
</dbReference>
<dbReference type="InterPro" id="IPR037523">
    <property type="entry name" value="VOC_core"/>
</dbReference>
<proteinExistence type="predicted"/>
<dbReference type="SUPFAM" id="SSF54593">
    <property type="entry name" value="Glyoxalase/Bleomycin resistance protein/Dihydroxybiphenyl dioxygenase"/>
    <property type="match status" value="1"/>
</dbReference>
<evidence type="ECO:0000313" key="3">
    <source>
        <dbReference type="Proteomes" id="UP000293162"/>
    </source>
</evidence>
<feature type="domain" description="VOC" evidence="1">
    <location>
        <begin position="7"/>
        <end position="117"/>
    </location>
</feature>
<dbReference type="Gene3D" id="3.10.180.10">
    <property type="entry name" value="2,3-Dihydroxybiphenyl 1,2-Dioxygenase, domain 1"/>
    <property type="match status" value="1"/>
</dbReference>
<dbReference type="RefSeq" id="WP_130021790.1">
    <property type="nucleotide sequence ID" value="NZ_SEWF01000020.1"/>
</dbReference>
<dbReference type="AlphaFoldDB" id="A0A4Q5LYG6"/>
<organism evidence="2 3">
    <name type="scientific">Emticicia agri</name>
    <dbReference type="NCBI Taxonomy" id="2492393"/>
    <lineage>
        <taxon>Bacteria</taxon>
        <taxon>Pseudomonadati</taxon>
        <taxon>Bacteroidota</taxon>
        <taxon>Cytophagia</taxon>
        <taxon>Cytophagales</taxon>
        <taxon>Leadbetterellaceae</taxon>
        <taxon>Emticicia</taxon>
    </lineage>
</organism>
<gene>
    <name evidence="2" type="ORF">EWM59_14565</name>
</gene>
<dbReference type="OrthoDB" id="4548523at2"/>
<comment type="caution">
    <text evidence="2">The sequence shown here is derived from an EMBL/GenBank/DDBJ whole genome shotgun (WGS) entry which is preliminary data.</text>
</comment>